<dbReference type="CDD" id="cd01647">
    <property type="entry name" value="RT_LTR"/>
    <property type="match status" value="1"/>
</dbReference>
<feature type="compositionally biased region" description="Polar residues" evidence="12">
    <location>
        <begin position="478"/>
        <end position="490"/>
    </location>
</feature>
<dbReference type="InterPro" id="IPR050951">
    <property type="entry name" value="Retrovirus_Pol_polyprotein"/>
</dbReference>
<feature type="domain" description="Reverse transcriptase" evidence="14">
    <location>
        <begin position="924"/>
        <end position="1103"/>
    </location>
</feature>
<evidence type="ECO:0000256" key="3">
    <source>
        <dbReference type="ARBA" id="ARBA00022679"/>
    </source>
</evidence>
<feature type="compositionally biased region" description="Acidic residues" evidence="12">
    <location>
        <begin position="1929"/>
        <end position="1955"/>
    </location>
</feature>
<dbReference type="PROSITE" id="PS50158">
    <property type="entry name" value="ZF_CCHC"/>
    <property type="match status" value="1"/>
</dbReference>
<keyword evidence="6" id="KW-0255">Endonuclease</keyword>
<dbReference type="FunFam" id="3.10.20.370:FF:000001">
    <property type="entry name" value="Retrovirus-related Pol polyprotein from transposon 17.6-like protein"/>
    <property type="match status" value="1"/>
</dbReference>
<dbReference type="GeneTree" id="ENSGT01100000263500"/>
<keyword evidence="5" id="KW-0540">Nuclease</keyword>
<evidence type="ECO:0000256" key="11">
    <source>
        <dbReference type="SAM" id="Coils"/>
    </source>
</evidence>
<feature type="region of interest" description="Disordered" evidence="12">
    <location>
        <begin position="370"/>
        <end position="396"/>
    </location>
</feature>
<feature type="compositionally biased region" description="Basic residues" evidence="12">
    <location>
        <begin position="1846"/>
        <end position="1855"/>
    </location>
</feature>
<keyword evidence="10" id="KW-0862">Zinc</keyword>
<feature type="region of interest" description="Disordered" evidence="12">
    <location>
        <begin position="1846"/>
        <end position="1870"/>
    </location>
</feature>
<dbReference type="PROSITE" id="PS50994">
    <property type="entry name" value="INTEGRASE"/>
    <property type="match status" value="1"/>
</dbReference>
<dbReference type="GO" id="GO:0003964">
    <property type="term" value="F:RNA-directed DNA polymerase activity"/>
    <property type="evidence" value="ECO:0007669"/>
    <property type="project" value="UniProtKB-KW"/>
</dbReference>
<dbReference type="CDD" id="cd09274">
    <property type="entry name" value="RNase_HI_RT_Ty3"/>
    <property type="match status" value="1"/>
</dbReference>
<keyword evidence="4" id="KW-0548">Nucleotidyltransferase</keyword>
<evidence type="ECO:0000256" key="5">
    <source>
        <dbReference type="ARBA" id="ARBA00022722"/>
    </source>
</evidence>
<dbReference type="InterPro" id="IPR012337">
    <property type="entry name" value="RNaseH-like_sf"/>
</dbReference>
<evidence type="ECO:0000256" key="10">
    <source>
        <dbReference type="PROSITE-ProRule" id="PRU00047"/>
    </source>
</evidence>
<evidence type="ECO:0000256" key="7">
    <source>
        <dbReference type="ARBA" id="ARBA00022801"/>
    </source>
</evidence>
<dbReference type="PANTHER" id="PTHR37984:SF15">
    <property type="entry name" value="INTEGRASE CATALYTIC DOMAIN-CONTAINING PROTEIN"/>
    <property type="match status" value="1"/>
</dbReference>
<dbReference type="GO" id="GO:0008270">
    <property type="term" value="F:zinc ion binding"/>
    <property type="evidence" value="ECO:0007669"/>
    <property type="project" value="UniProtKB-KW"/>
</dbReference>
<keyword evidence="10" id="KW-0863">Zinc-finger</keyword>
<name>A0A8C5BWX7_GADMO</name>
<feature type="region of interest" description="Disordered" evidence="12">
    <location>
        <begin position="833"/>
        <end position="857"/>
    </location>
</feature>
<evidence type="ECO:0000259" key="14">
    <source>
        <dbReference type="PROSITE" id="PS50878"/>
    </source>
</evidence>
<dbReference type="InterPro" id="IPR041588">
    <property type="entry name" value="Integrase_H2C2"/>
</dbReference>
<dbReference type="Pfam" id="PF00078">
    <property type="entry name" value="RVT_1"/>
    <property type="match status" value="1"/>
</dbReference>
<dbReference type="FunFam" id="3.30.420.10:FF:000032">
    <property type="entry name" value="Retrovirus-related Pol polyprotein from transposon 297-like Protein"/>
    <property type="match status" value="1"/>
</dbReference>
<dbReference type="InterPro" id="IPR036397">
    <property type="entry name" value="RNaseH_sf"/>
</dbReference>
<evidence type="ECO:0000256" key="1">
    <source>
        <dbReference type="ARBA" id="ARBA00010879"/>
    </source>
</evidence>
<dbReference type="Gene3D" id="3.10.10.10">
    <property type="entry name" value="HIV Type 1 Reverse Transcriptase, subunit A, domain 1"/>
    <property type="match status" value="1"/>
</dbReference>
<evidence type="ECO:0000313" key="17">
    <source>
        <dbReference type="Proteomes" id="UP000694546"/>
    </source>
</evidence>
<dbReference type="OMA" id="APEKNYH"/>
<dbReference type="InterPro" id="IPR000477">
    <property type="entry name" value="RT_dom"/>
</dbReference>
<dbReference type="SUPFAM" id="SSF53098">
    <property type="entry name" value="Ribonuclease H-like"/>
    <property type="match status" value="1"/>
</dbReference>
<dbReference type="EC" id="3.1.26.4" evidence="2"/>
<dbReference type="InterPro" id="IPR001878">
    <property type="entry name" value="Znf_CCHC"/>
</dbReference>
<evidence type="ECO:0000256" key="4">
    <source>
        <dbReference type="ARBA" id="ARBA00022695"/>
    </source>
</evidence>
<feature type="coiled-coil region" evidence="11">
    <location>
        <begin position="503"/>
        <end position="537"/>
    </location>
</feature>
<dbReference type="Proteomes" id="UP000694546">
    <property type="component" value="Chromosome 13"/>
</dbReference>
<feature type="compositionally biased region" description="Basic and acidic residues" evidence="12">
    <location>
        <begin position="1919"/>
        <end position="1928"/>
    </location>
</feature>
<reference evidence="16" key="2">
    <citation type="submission" date="2025-09" db="UniProtKB">
        <authorList>
            <consortium name="Ensembl"/>
        </authorList>
    </citation>
    <scope>IDENTIFICATION</scope>
</reference>
<dbReference type="Ensembl" id="ENSGMOT00000040987.1">
    <property type="protein sequence ID" value="ENSGMOP00000053293.1"/>
    <property type="gene ID" value="ENSGMOG00000027243.1"/>
</dbReference>
<keyword evidence="7" id="KW-0378">Hydrolase</keyword>
<evidence type="ECO:0000259" key="13">
    <source>
        <dbReference type="PROSITE" id="PS50158"/>
    </source>
</evidence>
<keyword evidence="10" id="KW-0479">Metal-binding</keyword>
<dbReference type="InterPro" id="IPR043502">
    <property type="entry name" value="DNA/RNA_pol_sf"/>
</dbReference>
<dbReference type="PANTHER" id="PTHR37984">
    <property type="entry name" value="PROTEIN CBG26694"/>
    <property type="match status" value="1"/>
</dbReference>
<evidence type="ECO:0000259" key="15">
    <source>
        <dbReference type="PROSITE" id="PS50994"/>
    </source>
</evidence>
<dbReference type="GO" id="GO:0015074">
    <property type="term" value="P:DNA integration"/>
    <property type="evidence" value="ECO:0007669"/>
    <property type="project" value="InterPro"/>
</dbReference>
<organism evidence="16 17">
    <name type="scientific">Gadus morhua</name>
    <name type="common">Atlantic cod</name>
    <dbReference type="NCBI Taxonomy" id="8049"/>
    <lineage>
        <taxon>Eukaryota</taxon>
        <taxon>Metazoa</taxon>
        <taxon>Chordata</taxon>
        <taxon>Craniata</taxon>
        <taxon>Vertebrata</taxon>
        <taxon>Euteleostomi</taxon>
        <taxon>Actinopterygii</taxon>
        <taxon>Neopterygii</taxon>
        <taxon>Teleostei</taxon>
        <taxon>Neoteleostei</taxon>
        <taxon>Acanthomorphata</taxon>
        <taxon>Zeiogadaria</taxon>
        <taxon>Gadariae</taxon>
        <taxon>Gadiformes</taxon>
        <taxon>Gadoidei</taxon>
        <taxon>Gadidae</taxon>
        <taxon>Gadus</taxon>
    </lineage>
</organism>
<evidence type="ECO:0000256" key="8">
    <source>
        <dbReference type="ARBA" id="ARBA00022918"/>
    </source>
</evidence>
<dbReference type="SUPFAM" id="SSF56672">
    <property type="entry name" value="DNA/RNA polymerases"/>
    <property type="match status" value="1"/>
</dbReference>
<dbReference type="GO" id="GO:0004523">
    <property type="term" value="F:RNA-DNA hybrid ribonuclease activity"/>
    <property type="evidence" value="ECO:0007669"/>
    <property type="project" value="UniProtKB-EC"/>
</dbReference>
<keyword evidence="8" id="KW-0695">RNA-directed DNA polymerase</keyword>
<evidence type="ECO:0000313" key="16">
    <source>
        <dbReference type="Ensembl" id="ENSGMOP00000053293.1"/>
    </source>
</evidence>
<feature type="region of interest" description="Disordered" evidence="12">
    <location>
        <begin position="468"/>
        <end position="503"/>
    </location>
</feature>
<proteinExistence type="inferred from homology"/>
<feature type="domain" description="Integrase catalytic" evidence="15">
    <location>
        <begin position="1545"/>
        <end position="1703"/>
    </location>
</feature>
<dbReference type="Gene3D" id="1.10.340.70">
    <property type="match status" value="1"/>
</dbReference>
<protein>
    <recommendedName>
        <fullName evidence="9">Gypsy retrotransposon integrase-like protein 1</fullName>
        <ecNumber evidence="2">3.1.26.4</ecNumber>
    </recommendedName>
</protein>
<keyword evidence="17" id="KW-1185">Reference proteome</keyword>
<dbReference type="Pfam" id="PF17917">
    <property type="entry name" value="RT_RNaseH"/>
    <property type="match status" value="1"/>
</dbReference>
<keyword evidence="11" id="KW-0175">Coiled coil</keyword>
<feature type="compositionally biased region" description="Basic and acidic residues" evidence="12">
    <location>
        <begin position="833"/>
        <end position="845"/>
    </location>
</feature>
<dbReference type="Pfam" id="PF00665">
    <property type="entry name" value="rve"/>
    <property type="match status" value="1"/>
</dbReference>
<dbReference type="Gene3D" id="3.30.70.270">
    <property type="match status" value="2"/>
</dbReference>
<dbReference type="InterPro" id="IPR043128">
    <property type="entry name" value="Rev_trsase/Diguanyl_cyclase"/>
</dbReference>
<reference evidence="16" key="1">
    <citation type="submission" date="2025-08" db="UniProtKB">
        <authorList>
            <consortium name="Ensembl"/>
        </authorList>
    </citation>
    <scope>IDENTIFICATION</scope>
</reference>
<feature type="region of interest" description="Disordered" evidence="12">
    <location>
        <begin position="1919"/>
        <end position="1988"/>
    </location>
</feature>
<sequence>MELESLQDQLAESLVQLQWEQLQEVCFQAKISTERQTKKHTLIRLLIEAAEKAVEDEEEQVASAFLIRLIKTAKELMQINEQSQLSDDITSNVGALASLQQQYAALQLSFQASTMKMEGDIMRLTNKMTSQEPSNPVLPLTTPFSVTPPTASYSVTKPSEVTIRREFKISGQIGERGQKDKLSHSNLTHQIDMGLRKKHSEEEIVEAVVRAVSPGLILRDMLEIKANLTLSQLRTILKGHYKEDSSTDLYHRLLNVTQESNESPQNFLFRAIELKERLLVKSRELGSDEHYSPELIQKKFLRALGTGLISDNIKYQLKAYLDDPAVTDEVLIVKINEAAILEWERQQKFKKNCKEPRVREIHAETQSVPEATVGAVGGQERASSTFTKGKVNRTPPAMTHTESELLVVIKQLRGEVEEIKKVMSESPRSFAQQRTSRKRGCRNCQENNKGDNCDHCFKCGLSGHLSRGCRSGRRPTDKQGQVDMSSSTVTAAPMPPVDKNNQNEQLRDVYKLITDSIQHLEAKVAAKTQDMTLQKEEAVSVSLLSPKRRTELLSLIGKKYVITCLIDDIKTKALWDTGSQVCLINETWRQQNIPHAAVRNLAEILGTDRLDGRAVNQTPIPFSGWVEVTFKLPSNSTKQLELSVPVLVADGDGVAEQPIIGYNVIEQVLAKGIAPPCAVTEAVSAAFSFDCKKAEVFLKVMKRGDDEIGEATVKVGREMKSIPAGQTKTVKCTVRAGSLPEHQDVLFEPCSQAELPEGLKMEESVIRLQRGSWSRVAIPVTNSTSHDILLPPRTILGQTQRVKTMYPADIKPVDISLSEAKVPPQTVVIENREKTKENTKERESEENWDPPVPLTHLTPSHQQQVRQLLRKECNAFAKDEHDVGTIPSLQLKIRLNDPTPVRRTYISVPKPLHKEVKEYLEDLLNRGWITKSKSPYSSPIVCVRKKDGSLRLCCDYRELNKKSIPDRHPIPRILDMLNSLKGSSWFSVLDQGKAYHQGFLEESSRPLTAFITPWGLYEWVRIPFGLSSAPAEFQRSMEECLLGLRDEVCLPYLDDNLVHSQTFEHHLNDLRQVLQRYQSHGVKLTPRKCEVFRNQVRFLGKLVTKEGYTMDPADIAPVQAMKQRKPTTIGELRKLLGFISYYRSYIPNFSSIAKPMYDLLTAEKCGKGKPKQTRQVGKKQSGGGQLPSSHPITWSPDHQQVLCRLIDFLSEPPVLGYPDYEQPFTLHCDASQVGLGAVLYQRQKGKLVVIAYGSRTLTVPERNYHLHSGKLEFLAMKWAICERFRDYLYYSPPFTVFTDNNPLTYVLTTAKLNATTHRWIAELADFQFTIKYRPGKANRDADGLSRMPLDMEQYMLTCTQAVLPEVMNSMTQAVAIQSQESEPWLCPVTISTAIAEDDEGLTSVGEISKTELREAQKEDPVIGPVLKYMASKQWPKCGKQPQSNKVAGLARQKHKLHLSDDGLLYRETTNRLQLLLPQKYHRLVYKELHEDMGHLGVERVVNLIRERFYWPHMQKDVEHYITQVCSCLKNKRPNKPTRAPLTNIITTYPFELVSIDFLHLEKCKGGYEYILVVMDHFTRFAQAYPCRNKAAKTAAEKIFGDFALRFGFPARLHHDQGKEFQNKLLAKLQEYSGVKGSRTTPYHPQGNGQVERFNRTLLAMLRNLPETAKADWKASLAKLVHAFNCTRSEATGYAPYFLLFGRNPRLPIDLMFGITPKDQGSSHSDYAEKWRARMTEAYKLASNSANKEALRGKVLYDRKVHGAELSFGCRVLVRNLTERGGPGKLRSFWEDKVYVVTQKKHPDSPVYELKPENGKGRCRILHRNLLLPCDFLPVEKVDLPLEPVKRKKRHNKSKHKEQEQSSEDENEDGWTSIIGLRQRASGHGEDHLNVEAPEFYPSNGEAAEMEHNEDNGIRRDLASDGEEIRASEQDTEVSDTQSEEGSPESAPSDEEEDPADPPAMENKYPLRTRKPKMIFTYHKLGQPTMSHD</sequence>
<dbReference type="Gene3D" id="3.30.420.10">
    <property type="entry name" value="Ribonuclease H-like superfamily/Ribonuclease H"/>
    <property type="match status" value="1"/>
</dbReference>
<dbReference type="InterPro" id="IPR001584">
    <property type="entry name" value="Integrase_cat-core"/>
</dbReference>
<dbReference type="InterPro" id="IPR041373">
    <property type="entry name" value="RT_RNaseH"/>
</dbReference>
<dbReference type="PROSITE" id="PS50878">
    <property type="entry name" value="RT_POL"/>
    <property type="match status" value="1"/>
</dbReference>
<comment type="similarity">
    <text evidence="1">Belongs to the beta type-B retroviral polymerase family. HERV class-II K(HML-2) pol subfamily.</text>
</comment>
<dbReference type="Pfam" id="PF17921">
    <property type="entry name" value="Integrase_H2C2"/>
    <property type="match status" value="1"/>
</dbReference>
<accession>A0A8C5BWX7</accession>
<dbReference type="FunFam" id="1.10.340.70:FF:000001">
    <property type="entry name" value="Retrovirus-related Pol polyprotein from transposon gypsy-like Protein"/>
    <property type="match status" value="1"/>
</dbReference>
<evidence type="ECO:0000256" key="6">
    <source>
        <dbReference type="ARBA" id="ARBA00022759"/>
    </source>
</evidence>
<feature type="region of interest" description="Disordered" evidence="12">
    <location>
        <begin position="1168"/>
        <end position="1193"/>
    </location>
</feature>
<keyword evidence="3" id="KW-0808">Transferase</keyword>
<feature type="domain" description="CCHC-type" evidence="13">
    <location>
        <begin position="456"/>
        <end position="471"/>
    </location>
</feature>
<dbReference type="GO" id="GO:0003676">
    <property type="term" value="F:nucleic acid binding"/>
    <property type="evidence" value="ECO:0007669"/>
    <property type="project" value="InterPro"/>
</dbReference>
<evidence type="ECO:0000256" key="2">
    <source>
        <dbReference type="ARBA" id="ARBA00012180"/>
    </source>
</evidence>
<evidence type="ECO:0000256" key="9">
    <source>
        <dbReference type="ARBA" id="ARBA00039658"/>
    </source>
</evidence>
<evidence type="ECO:0000256" key="12">
    <source>
        <dbReference type="SAM" id="MobiDB-lite"/>
    </source>
</evidence>